<reference evidence="3 4" key="1">
    <citation type="submission" date="2019-09" db="EMBL/GenBank/DDBJ databases">
        <title>Distinct polysaccharide growth profiles of human intestinal Prevotella copri isolates.</title>
        <authorList>
            <person name="Fehlner-Peach H."/>
            <person name="Magnabosco C."/>
            <person name="Raghavan V."/>
            <person name="Scher J.U."/>
            <person name="Tett A."/>
            <person name="Cox L.M."/>
            <person name="Gottsegen C."/>
            <person name="Watters A."/>
            <person name="Wiltshire- Gordon J.D."/>
            <person name="Segata N."/>
            <person name="Bonneau R."/>
            <person name="Littman D.R."/>
        </authorList>
    </citation>
    <scope>NUCLEOTIDE SEQUENCE [LARGE SCALE GENOMIC DNA]</scope>
    <source>
        <strain evidence="1">IA624</strain>
        <strain evidence="3">iA624</strain>
        <strain evidence="4">iAA917</strain>
        <strain evidence="2">IAA917</strain>
    </source>
</reference>
<accession>A0A5P0WPJ2</accession>
<comment type="caution">
    <text evidence="2">The sequence shown here is derived from an EMBL/GenBank/DDBJ whole genome shotgun (WGS) entry which is preliminary data.</text>
</comment>
<name>A0A5P0WPJ2_9BACT</name>
<protein>
    <submittedName>
        <fullName evidence="2">DUF3843 family protein</fullName>
    </submittedName>
</protein>
<dbReference type="RefSeq" id="WP_153089966.1">
    <property type="nucleotide sequence ID" value="NZ_VZAH01000125.1"/>
</dbReference>
<dbReference type="Proteomes" id="UP000477980">
    <property type="component" value="Unassembled WGS sequence"/>
</dbReference>
<proteinExistence type="predicted"/>
<dbReference type="OrthoDB" id="693120at2"/>
<dbReference type="EMBL" id="VZBP01000090">
    <property type="protein sequence ID" value="MQO09583.1"/>
    <property type="molecule type" value="Genomic_DNA"/>
</dbReference>
<dbReference type="EMBL" id="VZAH01000125">
    <property type="protein sequence ID" value="MQP15318.1"/>
    <property type="molecule type" value="Genomic_DNA"/>
</dbReference>
<evidence type="ECO:0000313" key="4">
    <source>
        <dbReference type="Proteomes" id="UP000477980"/>
    </source>
</evidence>
<dbReference type="Pfam" id="PF12954">
    <property type="entry name" value="DUF3843"/>
    <property type="match status" value="2"/>
</dbReference>
<sequence>MKRTIFPYDFSPYYPIGIQPCPMYVDVANRIYNNIKDMDLNLPNADKLKKEIAINAAIYFEDKMSDIGLWNTFVTKHLLAYMHSLPFFDDFESLDKNEVNAKEVELLVWLVLSRNFDDRFLNPLAMGEDAANLIMEVLTEDEDVDSNDSLYDFIYDTDKANDYFKLKDVLIWLRRSYLLCSPLSEEKFSSLLDSYTGIFKKSEAAYYAETAFSMGCEIGPMAELPHLWLADMFLEHDMQKESEKLRNLNFCQQDMFEVTDADSEYAVLKNSKDEEFKLKNAYPDIFRKGSYVYTALVKYADNDWEINGVLFNSSQEAYAKMHERQAQLSRSYELVYPLYMKRTKGKRLAFFEDTKQLQKWLMKISPEVDMTEVCHQLPNESQVAFISEKAGIIFAPNIVHAIKCSNNPYYRKCDVHRLQKETMEAVLNTSAIHPELLHYLLENNMLQDGDLSYSYPSDLGKEIFTHNIDFIARQHRRHFYYDHDF</sequence>
<gene>
    <name evidence="2" type="ORF">F7D25_13055</name>
    <name evidence="1" type="ORF">F7D57_07630</name>
</gene>
<dbReference type="Proteomes" id="UP000405805">
    <property type="component" value="Unassembled WGS sequence"/>
</dbReference>
<evidence type="ECO:0000313" key="3">
    <source>
        <dbReference type="Proteomes" id="UP000405805"/>
    </source>
</evidence>
<dbReference type="AlphaFoldDB" id="A0A5P0WPJ2"/>
<evidence type="ECO:0000313" key="2">
    <source>
        <dbReference type="EMBL" id="MQP15318.1"/>
    </source>
</evidence>
<evidence type="ECO:0000313" key="1">
    <source>
        <dbReference type="EMBL" id="MQO09583.1"/>
    </source>
</evidence>
<organism evidence="2 4">
    <name type="scientific">Segatella copri</name>
    <dbReference type="NCBI Taxonomy" id="165179"/>
    <lineage>
        <taxon>Bacteria</taxon>
        <taxon>Pseudomonadati</taxon>
        <taxon>Bacteroidota</taxon>
        <taxon>Bacteroidia</taxon>
        <taxon>Bacteroidales</taxon>
        <taxon>Prevotellaceae</taxon>
        <taxon>Segatella</taxon>
    </lineage>
</organism>
<dbReference type="InterPro" id="IPR024214">
    <property type="entry name" value="DUF3843"/>
</dbReference>